<dbReference type="GO" id="GO:0061630">
    <property type="term" value="F:ubiquitin protein ligase activity"/>
    <property type="evidence" value="ECO:0007669"/>
    <property type="project" value="UniProtKB-EC"/>
</dbReference>
<evidence type="ECO:0000256" key="1">
    <source>
        <dbReference type="PROSITE-ProRule" id="PRU00024"/>
    </source>
</evidence>
<dbReference type="PANTHER" id="PTHR25462:SF296">
    <property type="entry name" value="MEIOTIC P26, ISOFORM F"/>
    <property type="match status" value="1"/>
</dbReference>
<keyword evidence="1" id="KW-0862">Zinc</keyword>
<dbReference type="OrthoDB" id="6326319at2759"/>
<proteinExistence type="predicted"/>
<keyword evidence="5" id="KW-1185">Reference proteome</keyword>
<keyword evidence="1" id="KW-0863">Zinc-finger</keyword>
<dbReference type="InterPro" id="IPR047153">
    <property type="entry name" value="TRIM45/56/19-like"/>
</dbReference>
<dbReference type="Gene3D" id="3.30.160.60">
    <property type="entry name" value="Classic Zinc Finger"/>
    <property type="match status" value="1"/>
</dbReference>
<keyword evidence="1" id="KW-0479">Metal-binding</keyword>
<dbReference type="InterPro" id="IPR011042">
    <property type="entry name" value="6-blade_b-propeller_TolB-like"/>
</dbReference>
<organism evidence="4 5">
    <name type="scientific">Mytilus galloprovincialis</name>
    <name type="common">Mediterranean mussel</name>
    <dbReference type="NCBI Taxonomy" id="29158"/>
    <lineage>
        <taxon>Eukaryota</taxon>
        <taxon>Metazoa</taxon>
        <taxon>Spiralia</taxon>
        <taxon>Lophotrochozoa</taxon>
        <taxon>Mollusca</taxon>
        <taxon>Bivalvia</taxon>
        <taxon>Autobranchia</taxon>
        <taxon>Pteriomorphia</taxon>
        <taxon>Mytilida</taxon>
        <taxon>Mytiloidea</taxon>
        <taxon>Mytilidae</taxon>
        <taxon>Mytilinae</taxon>
        <taxon>Mytilus</taxon>
    </lineage>
</organism>
<dbReference type="Proteomes" id="UP000596742">
    <property type="component" value="Unassembled WGS sequence"/>
</dbReference>
<reference evidence="4" key="1">
    <citation type="submission" date="2018-11" db="EMBL/GenBank/DDBJ databases">
        <authorList>
            <person name="Alioto T."/>
            <person name="Alioto T."/>
        </authorList>
    </citation>
    <scope>NUCLEOTIDE SEQUENCE</scope>
</reference>
<sequence length="557" mass="62059">MASSDTRGQININCNLCETERNIKWKCLTCGVLMCNTCKDKIHLRIGKDHKVVDIKDVGQPGEELDFKNIICKEHSEQSSCLFCTNCDKLVCPTCIAKDHKKHDLIEICDAYNLKIDHLKKRQMKLKKEKGEITATKAQVNLLQTTENSNYAKVSTELLNHEKVLIQAVEKHITKLRNELDQNHQASNKANEESINAISKSEEQIDEKYSDVQDFINTTDIYEFFQNVNRFEEPTEVSIPKHRISSRSTLQFIPGEITQSNIGSLQSAEIPIAEAKVSLSVVNQYQTKLSVISYLSPCQNDSLWIGCSQDEVIQKMKPEGSSLKTISTFNIKVLGMAVTASDDLLLAVSGKSQLQMISSTTGKVTDSVYDINPFFPSAIHVTSEGQVIVGGGTNEGRRAVFVINKNGDHEALYEYDQHKQPIFIYPRNIISTSNGNIHVVDFSQKENCGKVVLLGQGGVVISFYKGNTEINKKEPFKPAKIAKTPRDNVIVVDVVTSTLHILNNSGKLITHIKKTDVGIKCPLSLAFTLTGHLYIGCESKNETTKEAKLCKVNIYGC</sequence>
<dbReference type="EC" id="2.3.2.27" evidence="4"/>
<dbReference type="SMART" id="SM00336">
    <property type="entry name" value="BBOX"/>
    <property type="match status" value="2"/>
</dbReference>
<protein>
    <submittedName>
        <fullName evidence="4">Tripartite motif-containing protein 71</fullName>
        <ecNumber evidence="4">2.3.2.27</ecNumber>
    </submittedName>
</protein>
<evidence type="ECO:0000259" key="3">
    <source>
        <dbReference type="PROSITE" id="PS50119"/>
    </source>
</evidence>
<dbReference type="EMBL" id="UYJE01005664">
    <property type="protein sequence ID" value="VDI39246.1"/>
    <property type="molecule type" value="Genomic_DNA"/>
</dbReference>
<dbReference type="Pfam" id="PF00643">
    <property type="entry name" value="zf-B_box"/>
    <property type="match status" value="2"/>
</dbReference>
<evidence type="ECO:0000313" key="4">
    <source>
        <dbReference type="EMBL" id="VDI39246.1"/>
    </source>
</evidence>
<feature type="domain" description="B box-type" evidence="3">
    <location>
        <begin position="67"/>
        <end position="108"/>
    </location>
</feature>
<dbReference type="PROSITE" id="PS50119">
    <property type="entry name" value="ZF_BBOX"/>
    <property type="match status" value="2"/>
</dbReference>
<accession>A0A8B6ESN5</accession>
<gene>
    <name evidence="4" type="ORF">MGAL_10B002708</name>
</gene>
<feature type="coiled-coil region" evidence="2">
    <location>
        <begin position="166"/>
        <end position="193"/>
    </location>
</feature>
<name>A0A8B6ESN5_MYTGA</name>
<dbReference type="GO" id="GO:0008270">
    <property type="term" value="F:zinc ion binding"/>
    <property type="evidence" value="ECO:0007669"/>
    <property type="project" value="UniProtKB-KW"/>
</dbReference>
<dbReference type="SUPFAM" id="SSF101898">
    <property type="entry name" value="NHL repeat"/>
    <property type="match status" value="1"/>
</dbReference>
<evidence type="ECO:0000313" key="5">
    <source>
        <dbReference type="Proteomes" id="UP000596742"/>
    </source>
</evidence>
<evidence type="ECO:0000256" key="2">
    <source>
        <dbReference type="SAM" id="Coils"/>
    </source>
</evidence>
<keyword evidence="2" id="KW-0175">Coiled coil</keyword>
<comment type="caution">
    <text evidence="4">The sequence shown here is derived from an EMBL/GenBank/DDBJ whole genome shotgun (WGS) entry which is preliminary data.</text>
</comment>
<keyword evidence="4" id="KW-0012">Acyltransferase</keyword>
<dbReference type="PANTHER" id="PTHR25462">
    <property type="entry name" value="BONUS, ISOFORM C-RELATED"/>
    <property type="match status" value="1"/>
</dbReference>
<dbReference type="AlphaFoldDB" id="A0A8B6ESN5"/>
<dbReference type="Gene3D" id="2.120.10.30">
    <property type="entry name" value="TolB, C-terminal domain"/>
    <property type="match status" value="1"/>
</dbReference>
<feature type="domain" description="B box-type" evidence="3">
    <location>
        <begin position="9"/>
        <end position="55"/>
    </location>
</feature>
<dbReference type="InterPro" id="IPR000315">
    <property type="entry name" value="Znf_B-box"/>
</dbReference>
<dbReference type="SUPFAM" id="SSF57845">
    <property type="entry name" value="B-box zinc-binding domain"/>
    <property type="match status" value="1"/>
</dbReference>
<keyword evidence="4" id="KW-0808">Transferase</keyword>